<feature type="binding site" evidence="5">
    <location>
        <position position="104"/>
    </location>
    <ligand>
        <name>a divalent metal cation</name>
        <dbReference type="ChEBI" id="CHEBI:60240"/>
        <label>1</label>
    </ligand>
</feature>
<dbReference type="Gene3D" id="3.40.1390.30">
    <property type="entry name" value="NIF3 (NGG1p interacting factor 3)-like"/>
    <property type="match status" value="2"/>
</dbReference>
<dbReference type="RefSeq" id="WP_051000473.1">
    <property type="nucleotide sequence ID" value="NZ_MPLS01000007.1"/>
</dbReference>
<dbReference type="InterPro" id="IPR002678">
    <property type="entry name" value="DUF34/NIF3"/>
</dbReference>
<evidence type="ECO:0000256" key="4">
    <source>
        <dbReference type="ARBA" id="ARBA00022723"/>
    </source>
</evidence>
<comment type="subunit">
    <text evidence="2">Homohexamer.</text>
</comment>
<evidence type="ECO:0000256" key="1">
    <source>
        <dbReference type="ARBA" id="ARBA00006964"/>
    </source>
</evidence>
<dbReference type="PANTHER" id="PTHR13799:SF14">
    <property type="entry name" value="GTP CYCLOHYDROLASE 1 TYPE 2 HOMOLOG"/>
    <property type="match status" value="1"/>
</dbReference>
<proteinExistence type="inferred from homology"/>
<dbReference type="GO" id="GO:0046872">
    <property type="term" value="F:metal ion binding"/>
    <property type="evidence" value="ECO:0007669"/>
    <property type="project" value="UniProtKB-KW"/>
</dbReference>
<gene>
    <name evidence="6" type="ORF">BMR96_03170</name>
</gene>
<dbReference type="InterPro" id="IPR036069">
    <property type="entry name" value="DUF34/NIF3_sf"/>
</dbReference>
<dbReference type="NCBIfam" id="TIGR00486">
    <property type="entry name" value="YbgI_SA1388"/>
    <property type="match status" value="1"/>
</dbReference>
<feature type="binding site" evidence="5">
    <location>
        <position position="225"/>
    </location>
    <ligand>
        <name>a divalent metal cation</name>
        <dbReference type="ChEBI" id="CHEBI:60240"/>
        <label>1</label>
    </ligand>
</feature>
<evidence type="ECO:0000256" key="3">
    <source>
        <dbReference type="ARBA" id="ARBA00022112"/>
    </source>
</evidence>
<protein>
    <recommendedName>
        <fullName evidence="3">GTP cyclohydrolase 1 type 2 homolog</fullName>
    </recommendedName>
</protein>
<dbReference type="GO" id="GO:0005737">
    <property type="term" value="C:cytoplasm"/>
    <property type="evidence" value="ECO:0007669"/>
    <property type="project" value="TreeGrafter"/>
</dbReference>
<accession>A0A1X0VEQ1</accession>
<dbReference type="Pfam" id="PF01784">
    <property type="entry name" value="DUF34_NIF3"/>
    <property type="match status" value="1"/>
</dbReference>
<dbReference type="EMBL" id="MPLS01000007">
    <property type="protein sequence ID" value="ORI98215.1"/>
    <property type="molecule type" value="Genomic_DNA"/>
</dbReference>
<feature type="binding site" evidence="5">
    <location>
        <position position="228"/>
    </location>
    <ligand>
        <name>a divalent metal cation</name>
        <dbReference type="ChEBI" id="CHEBI:60240"/>
        <label>1</label>
    </ligand>
</feature>
<dbReference type="STRING" id="33968.BMS77_07180"/>
<dbReference type="FunFam" id="3.40.1390.30:FF:000001">
    <property type="entry name" value="GTP cyclohydrolase 1 type 2"/>
    <property type="match status" value="1"/>
</dbReference>
<reference evidence="6 7" key="1">
    <citation type="journal article" date="2017" name="Front. Microbiol.">
        <title>Genomic Characterization of Dairy Associated Leuconostoc Species and Diversity of Leuconostocs in Undefined Mixed Mesophilic Starter Cultures.</title>
        <authorList>
            <person name="Frantzen C.A."/>
            <person name="Kot W."/>
            <person name="Pedersen T.B."/>
            <person name="Ardo Y.M."/>
            <person name="Broadbent J.R."/>
            <person name="Neve H."/>
            <person name="Hansen L.H."/>
            <person name="Dal Bello F."/>
            <person name="Ostlie H.M."/>
            <person name="Kleppen H.P."/>
            <person name="Vogensen F.K."/>
            <person name="Holo H."/>
        </authorList>
    </citation>
    <scope>NUCLEOTIDE SEQUENCE [LARGE SCALE GENOMIC DNA]</scope>
    <source>
        <strain evidence="6 7">LMGCF08</strain>
    </source>
</reference>
<comment type="caution">
    <text evidence="6">The sequence shown here is derived from an EMBL/GenBank/DDBJ whole genome shotgun (WGS) entry which is preliminary data.</text>
</comment>
<feature type="binding site" evidence="5">
    <location>
        <position position="66"/>
    </location>
    <ligand>
        <name>a divalent metal cation</name>
        <dbReference type="ChEBI" id="CHEBI:60240"/>
        <label>1</label>
    </ligand>
</feature>
<organism evidence="6 7">
    <name type="scientific">Leuconostoc pseudomesenteroides</name>
    <dbReference type="NCBI Taxonomy" id="33968"/>
    <lineage>
        <taxon>Bacteria</taxon>
        <taxon>Bacillati</taxon>
        <taxon>Bacillota</taxon>
        <taxon>Bacilli</taxon>
        <taxon>Lactobacillales</taxon>
        <taxon>Lactobacillaceae</taxon>
        <taxon>Leuconostoc</taxon>
    </lineage>
</organism>
<dbReference type="Proteomes" id="UP000192288">
    <property type="component" value="Unassembled WGS sequence"/>
</dbReference>
<dbReference type="PANTHER" id="PTHR13799">
    <property type="entry name" value="NGG1 INTERACTING FACTOR 3"/>
    <property type="match status" value="1"/>
</dbReference>
<evidence type="ECO:0000256" key="2">
    <source>
        <dbReference type="ARBA" id="ARBA00011643"/>
    </source>
</evidence>
<evidence type="ECO:0000256" key="5">
    <source>
        <dbReference type="PIRSR" id="PIRSR602678-1"/>
    </source>
</evidence>
<name>A0A1X0VEQ1_LEUPS</name>
<dbReference type="eggNOG" id="COG0327">
    <property type="taxonomic scope" value="Bacteria"/>
</dbReference>
<dbReference type="AlphaFoldDB" id="A0A1X0VEQ1"/>
<sequence>MVIAQELIDQIEQFAPLSLAEAGDPTGLQIGNPNQQISRVMTTLDVRPEVVKEAIAAKVDFIWAHHEAMFFPAKNLDLSVPQNQMYADLITHQIVVYASHTNLDSAFGGMNDWLSAALNIEHTVPLIPNADGKTGLGRIGKLKKPLTVADFAKQMRDIFHVEAVRVIANDLNRVISTVAVLGGDGGKFWQTAKQSGADAFVTADVYYHVGHDILADDFVVIDPDHHMEAIANQKMAEQIKAWCDDQLDVFATKLNTDPYTYILGPSGQQQSTKKE</sequence>
<feature type="binding site" evidence="5">
    <location>
        <position position="65"/>
    </location>
    <ligand>
        <name>a divalent metal cation</name>
        <dbReference type="ChEBI" id="CHEBI:60240"/>
        <label>1</label>
    </ligand>
</feature>
<comment type="similarity">
    <text evidence="1">Belongs to the GTP cyclohydrolase I type 2/NIF3 family.</text>
</comment>
<evidence type="ECO:0000313" key="6">
    <source>
        <dbReference type="EMBL" id="ORI98215.1"/>
    </source>
</evidence>
<dbReference type="SUPFAM" id="SSF102705">
    <property type="entry name" value="NIF3 (NGG1p interacting factor 3)-like"/>
    <property type="match status" value="1"/>
</dbReference>
<keyword evidence="4 5" id="KW-0479">Metal-binding</keyword>
<evidence type="ECO:0000313" key="7">
    <source>
        <dbReference type="Proteomes" id="UP000192288"/>
    </source>
</evidence>